<dbReference type="Proteomes" id="UP001145114">
    <property type="component" value="Unassembled WGS sequence"/>
</dbReference>
<proteinExistence type="predicted"/>
<sequence length="491" mass="53637">MPSAPPAKDPSELSWTGTNVGLNALAGPHQSSLVSDPLETANRVSMDRYSTLGTEHGKDGGTADGKDHKVCAGYPALTEITTDLHTTLTKTNATLTAYMFAMALFPLIWGTLADVIGRRYIYIGTNILFLGANIGCALAPNIAALIVFRIFQSAGASSILSMGAGTITDIYPRHKRGSALGLYYIGPLIGPVIGPVIGGYITQGLSWRWIFWILTILVGVAIMDIILFLPETHRAIVAKKYNMALVNVPRRLGWRDMNPLRTLLYLRYPSVAIIIFYTTTLFGCYYGITSSNSLAFETIYKLSQGTSGLCYIPLGVGNIAGSLLGGRLTDIGLRRAKERMELRALRDGNYDPDTPVKVGPEARLYFMWFGALLFSGCGITYGWMLVINAPLAVVLVLQFFIGFGMTFQFSATSNYLIDLFPTRSASIIACQSFCRSIWAGVCMLIMPIIKDAVGWGVMLTIFEGLCVVGFLLSLLLIFFGRQLIVRFTIKE</sequence>
<reference evidence="1" key="1">
    <citation type="submission" date="2022-06" db="EMBL/GenBank/DDBJ databases">
        <title>Phylogenomic reconstructions and comparative analyses of Kickxellomycotina fungi.</title>
        <authorList>
            <person name="Reynolds N.K."/>
            <person name="Stajich J.E."/>
            <person name="Barry K."/>
            <person name="Grigoriev I.V."/>
            <person name="Crous P."/>
            <person name="Smith M.E."/>
        </authorList>
    </citation>
    <scope>NUCLEOTIDE SEQUENCE</scope>
    <source>
        <strain evidence="1">RSA 2271</strain>
    </source>
</reference>
<keyword evidence="2" id="KW-1185">Reference proteome</keyword>
<accession>A0ACC1HWD8</accession>
<dbReference type="EMBL" id="JAMZIH010000397">
    <property type="protein sequence ID" value="KAJ1679418.1"/>
    <property type="molecule type" value="Genomic_DNA"/>
</dbReference>
<evidence type="ECO:0000313" key="1">
    <source>
        <dbReference type="EMBL" id="KAJ1679418.1"/>
    </source>
</evidence>
<name>A0ACC1HWD8_9FUNG</name>
<protein>
    <submittedName>
        <fullName evidence="1">Uncharacterized protein</fullName>
    </submittedName>
</protein>
<organism evidence="1 2">
    <name type="scientific">Spiromyces aspiralis</name>
    <dbReference type="NCBI Taxonomy" id="68401"/>
    <lineage>
        <taxon>Eukaryota</taxon>
        <taxon>Fungi</taxon>
        <taxon>Fungi incertae sedis</taxon>
        <taxon>Zoopagomycota</taxon>
        <taxon>Kickxellomycotina</taxon>
        <taxon>Kickxellomycetes</taxon>
        <taxon>Kickxellales</taxon>
        <taxon>Kickxellaceae</taxon>
        <taxon>Spiromyces</taxon>
    </lineage>
</organism>
<evidence type="ECO:0000313" key="2">
    <source>
        <dbReference type="Proteomes" id="UP001145114"/>
    </source>
</evidence>
<gene>
    <name evidence="1" type="ORF">EV182_002097</name>
</gene>
<comment type="caution">
    <text evidence="1">The sequence shown here is derived from an EMBL/GenBank/DDBJ whole genome shotgun (WGS) entry which is preliminary data.</text>
</comment>